<dbReference type="InterPro" id="IPR051561">
    <property type="entry name" value="FRAS1_ECM"/>
</dbReference>
<feature type="region of interest" description="Disordered" evidence="4">
    <location>
        <begin position="3545"/>
        <end position="3566"/>
    </location>
</feature>
<dbReference type="Gene3D" id="2.60.40.10">
    <property type="entry name" value="Immunoglobulins"/>
    <property type="match status" value="3"/>
</dbReference>
<dbReference type="PANTHER" id="PTHR45739">
    <property type="entry name" value="MATRIX PROTEIN, PUTATIVE-RELATED"/>
    <property type="match status" value="1"/>
</dbReference>
<gene>
    <name evidence="7" type="ORF">GOQ09_21755</name>
</gene>
<feature type="compositionally biased region" description="Low complexity" evidence="4">
    <location>
        <begin position="3607"/>
        <end position="3621"/>
    </location>
</feature>
<evidence type="ECO:0000259" key="6">
    <source>
        <dbReference type="Pfam" id="PF17803"/>
    </source>
</evidence>
<evidence type="ECO:0000313" key="8">
    <source>
        <dbReference type="Proteomes" id="UP000425817"/>
    </source>
</evidence>
<evidence type="ECO:0000256" key="2">
    <source>
        <dbReference type="ARBA" id="ARBA00022737"/>
    </source>
</evidence>
<feature type="region of interest" description="Disordered" evidence="4">
    <location>
        <begin position="2896"/>
        <end position="2933"/>
    </location>
</feature>
<sequence>MPKLKFLRPRAHRFALESRQLFDGAAIVEAAAHADAAPADAHHAPAPEMPVQAQPAPHEAVAEHATAEPVQPAATAPHEVYVVDQNIAGWQQLAAAVPPGAQLILLDSGSSGVQQLANALSGQSGITALHILSHGSTGEITLGNEQVDTASLNGSAEAWRAIGASLSANADILLYGCDVAADGAQFSLALANLTGADVASSSDATGAAARGADWALESATGVIEARSFAAADFDGLMAAPTVATTATRLTVAEPSDLNAVGADRATLSGWTITDDGSGNVTVTVVVENPSVGTLSSASTTGVSAIAGGFSFTGSVANANIWVNQLVFTSANVELGTTAASTRILVNVTDSEAPALTANRALDVTVTPSNDSVAVADTAQAVSEIGSTTITVATLNAIDPEVTLGTQVPSQIVYGLTVAPAYGYLTLNGTRLGIGSVFTQQDVIAGLVVYVHTATGVDQNTQDGFAVQINDGATLANRSDTATITLNVTPQNQAPSVSGSGNILEGQPANALDSGGNPASVVGNFIVAEGGGDDGESALMVRLTSLPSDGTLFYTGAVTINGVLQTVTNRPVTQADIDTGSGFVFAYGARGGLTYANTGNRDADVDPATGYPFADGFGVQITDGGGGAGAGAALTASTTIALNIRPTDDEPALVPGSSLEATVTAAGDGSGPYMVTLTAAMLNAMDVDSSDERLTIAVVSQAGMNQGRLLLNGKELPNGGTFTVADVKAGRVKYVQQLGANAGDIDNFQFQVRDNTTSVHWNADGTPVLRDGGQYDDNGTPGDHGDDSLRTFNFTINLAQTPAGNGGALVPLDNTAAHADSSYAGTNTAGVSRGTLSEGGVIILSGTGADFSVTPGLSYTVGGVSPNQVVYTVLGLSGGDDGESDGEWNGALQRFDTATNSWVDLGVFDTFTQADLNANRVRFVHDGASEDFESSVQLSASAGVLVSDGNGGVQADSWTTSFSFYARPVNDAPVTTGSSNTVIPEGGTAYITTDQIRINDPDDVLSEGYLESSATLPGGGSNYAFDNAASGAGALQFQVLALPPGGTLQYSLDGGLNWSNVAVNTPLAASLITGAAGTTGLRFVSDGSEVRNTSFDVVAIDRWGATSNTATVTIQITNVNDAPRIATDPTKADPDAFSHNEPLTVAEGGYARITTAMLSAFDPDSTTTQVQYTITTAAAQGSIAYSTDGLTFLRLGVGSSFTEADVQAGRIYYLHGGTESNGATYPASPTDSFRFSLGDGDKEQQNNQFWIYVTPANDAPVVSGPTNPIPVDSASGANNPVPGFSVADSELDTITAGVETDFVQVTVRLLDAGGNAFGGGAYTGVTIGTTSLGAATMDSNHDGSGDYLTLRGTRAEVNAALAGLTVTFGDDRDAVYQVQVIADDRMRDETTGALLDADAGTAGVQPTANGGPVNEPESPGTANIAIPNTEYDWYSAAVPAAGAITGNISAASVRIFASSENDPATLTASPTATVVEDQASYIGGGFVVADPESAAFDTPVTVTFSVPSGTLGIGGAGAQGTFTLGGGQPVTITGDNTGTLTLTGRASDIEALLNSGATTGLTYRSAANVNHDTNGVAGGDVTLTVSFQDTGSRIGDDVGSGSVANNPADVTMALTITPVNDAPTVTLRGGATTGTPVVLVGGTTPTAVPGFVVDDLDVNNDIGNGSDADVTDGETDFLQVTVRITDAAGNALPLSSYNGANSVTITSTTSGTSGATVDAALDGTGSALIIRGTHAQVQAYLDGLEVALTGDLANGDQSYRVEVIADDRLRDAAGTLIDTDAGTAGVQTTANGGLNNNAGNGTVAPPTTVVDPYAAIPVGLANNVASTYRTLFPSSINDPAHIAAGNLTAGEGSGSVTITGITVTDQDALATSVLTTTVSVPAGFTITGIGAGTGGSAVIAGDGLSVTITGTLAEINSRINTIAVQLPDAPGDATRTDWNGAFTVTVVVDDEGNTGGRPTTLAPGDNSTTGTFQYQDGTAADLVTTRTFSFTVNPLNDAPGVVNGNTETLAAVNEDVGASAAGATVGALFGGHFADAIDAIDNSGVGATGGSASDSFFGVAITGLALDPAQGEWQYSLNGSTWTAVGARSDTNALVLASNAQLRFVPAANFHGTPNALTVRLVESDANNDSATVDPVSGSNVDVSGTGNGGTTLYSAGTVVLSTSVANVNDRPTATDAVLTSGVEDQQGQSSTAAELFGPGYGDATDNQSAIAGGGNAATSFGGIAIVGNAATAAQGTWEYSTNNGTSWASVPTGASDSSALLLAPDARLRFVPAADYNGAPGSLTVRVSDAPVVAGTGDISATVGNQTSQWSVNRTLSTTVDPRNDAPVLGGTTGATVIENGQTGTGTSIPPVALLTGSAVTDLDLTTTPGLATGTFGAGSITVGLDVYQAGDVLSVNPAALPAGVNVSGGNGVPLVVQFDADTTVAEVQAVLNAITYSSTSDNPTNYGTDLDRVYTIVINDGNNMQVGGNSGGPALNSDPLIGTITIAATNDAPTARDDTHDITEGMVSVGSNVITGRVSGQGDTDPDNTALVVTSVRTGLEAGSGTAGTVSTPLPGTYGSLTLDINGNYTYTLNNSDARVQALIAGETLTEVYTYTISDGAGGTDVAQLTITITGAGNGSPADDLPAIVVNDENGAATGELTVFEAGLTSGADTDETADSTFTISAADGLASITVNGSSFTLAQLQAATSNAPLTVTTADGVLSITGFTPTTVAGIHTTAGAVSYSYTLTQQQDHTNGEVTDPFALTVTDRDGDVASGTLTVLIVDDVPLADNDTASISEDAAPNTVSGDLKFNDTNGADDNSVPVPVPVSAVSFGATAGTLGLPLTTAYGSIVVNADGTYTYTLDNDNATVNALKDGETLTETVDYTIVDADGDESSATLTITINGRTDVASGPSIVSVDGNGSAAGETEVHESGLTDGPGGTDPRETSNGTIAIDAADGLTSVTVGGTTLTVAQLQALGTTPVTIDTGEGTLVLTGFTVTSSVGGGTVPTAGELSYTYTVKNPINQPGATESFDPVALQVTDAGGGTNTGTLLVRIVDDVPVAVNDTASITEDAAPNTVSGAVKANDTNGADNANGVPVTGVSFGGTAGSLGSPLTMAYGSIVVNADGSYTYTLDNGNPAVQHLVPGETLTDTVSYTITDADGDTSTATITITIGGANDGVVLDLTDGNGPDGTGHATVSERGLGDGNDPSETTTGRFVIRTPDGLGSIDVGGTTVTPAQLANLGTTPVTIVTDKGTITLTGYDPATGAVSYSYTLSQRQPHGGAEVTDDIAVVVRDRDGDSTTGTLRVLVIDDVPTARDDAASVGTARPGATSVGGNLFGPNGRGPGDVGDRIGADFVAEPVTGFSFEGRPGIIGGAPLAGAYGTLQLNADGSYTYAVDSNNSRVSSLGDGQTLTEVFSYTITDADGSTSTAQLVVTIRGASQFRPPTSEEVFPDDYAPRQRYIAQGMVPALFVEFSVQESYRASQEAVASIASRVAGGAYNSVDRNRVFSFGQDMSHTEHVSRDGVSLSLRLLEEMRQVQALRGLDAGLPDAGNALFGDFPDFAAPAEKPAEAPQARQPQGERIVVPGAATSAAPLAERAQHAEAIQLPATPGGARQSAEPAEAARSFSSRLAASAGERGTVRDVVRVQQQEAVRVKVPAAQS</sequence>
<dbReference type="PANTHER" id="PTHR45739:SF8">
    <property type="entry name" value="FRAS1-RELATED EXTRACELLULAR MATRIX PROTEIN 1"/>
    <property type="match status" value="1"/>
</dbReference>
<feature type="region of interest" description="Disordered" evidence="4">
    <location>
        <begin position="762"/>
        <end position="785"/>
    </location>
</feature>
<dbReference type="Proteomes" id="UP000425817">
    <property type="component" value="Chromosome"/>
</dbReference>
<evidence type="ECO:0000256" key="3">
    <source>
        <dbReference type="ARBA" id="ARBA00023180"/>
    </source>
</evidence>
<dbReference type="Pfam" id="PF16184">
    <property type="entry name" value="Cadherin_3"/>
    <property type="match status" value="3"/>
</dbReference>
<feature type="region of interest" description="Disordered" evidence="4">
    <location>
        <begin position="3173"/>
        <end position="3199"/>
    </location>
</feature>
<keyword evidence="3" id="KW-0325">Glycoprotein</keyword>
<organism evidence="7 8">
    <name type="scientific">Variovorax paradoxus</name>
    <dbReference type="NCBI Taxonomy" id="34073"/>
    <lineage>
        <taxon>Bacteria</taxon>
        <taxon>Pseudomonadati</taxon>
        <taxon>Pseudomonadota</taxon>
        <taxon>Betaproteobacteria</taxon>
        <taxon>Burkholderiales</taxon>
        <taxon>Comamonadaceae</taxon>
        <taxon>Variovorax</taxon>
    </lineage>
</organism>
<name>A0A6I6HM74_VARPD</name>
<keyword evidence="2" id="KW-0677">Repeat</keyword>
<feature type="domain" description="DUF4347" evidence="5">
    <location>
        <begin position="80"/>
        <end position="227"/>
    </location>
</feature>
<feature type="compositionally biased region" description="Low complexity" evidence="4">
    <location>
        <begin position="3549"/>
        <end position="3566"/>
    </location>
</feature>
<keyword evidence="1" id="KW-0732">Signal</keyword>
<dbReference type="InterPro" id="IPR013783">
    <property type="entry name" value="Ig-like_fold"/>
</dbReference>
<dbReference type="NCBIfam" id="TIGR01965">
    <property type="entry name" value="VCBS_repeat"/>
    <property type="match status" value="4"/>
</dbReference>
<evidence type="ECO:0000313" key="7">
    <source>
        <dbReference type="EMBL" id="QGW84038.1"/>
    </source>
</evidence>
<evidence type="ECO:0000256" key="1">
    <source>
        <dbReference type="ARBA" id="ARBA00022729"/>
    </source>
</evidence>
<reference evidence="7 8" key="1">
    <citation type="submission" date="2019-12" db="EMBL/GenBank/DDBJ databases">
        <title>Hybrid Genome Assemblies of two High G+C Isolates from Undergraduate Microbiology Courses.</title>
        <authorList>
            <person name="Ne Ville C.J."/>
            <person name="Enright D."/>
            <person name="Hernandez I."/>
            <person name="Dodsworth J."/>
            <person name="Orwin P.M."/>
        </authorList>
    </citation>
    <scope>NUCLEOTIDE SEQUENCE [LARGE SCALE GENOMIC DNA]</scope>
    <source>
        <strain evidence="7 8">CSUSB</strain>
    </source>
</reference>
<evidence type="ECO:0000256" key="4">
    <source>
        <dbReference type="SAM" id="MobiDB-lite"/>
    </source>
</evidence>
<dbReference type="InterPro" id="IPR039005">
    <property type="entry name" value="CSPG_rpt"/>
</dbReference>
<proteinExistence type="predicted"/>
<dbReference type="Pfam" id="PF17963">
    <property type="entry name" value="Big_9"/>
    <property type="match status" value="2"/>
</dbReference>
<dbReference type="GO" id="GO:0009653">
    <property type="term" value="P:anatomical structure morphogenesis"/>
    <property type="evidence" value="ECO:0007669"/>
    <property type="project" value="TreeGrafter"/>
</dbReference>
<feature type="domain" description="RapA2 cadherin-like" evidence="6">
    <location>
        <begin position="2758"/>
        <end position="2844"/>
    </location>
</feature>
<dbReference type="InterPro" id="IPR025592">
    <property type="entry name" value="DUF4347"/>
</dbReference>
<dbReference type="InterPro" id="IPR010221">
    <property type="entry name" value="VCBS_dom"/>
</dbReference>
<dbReference type="InterPro" id="IPR040853">
    <property type="entry name" value="RapA2_cadherin-like"/>
</dbReference>
<accession>A0A6I6HM74</accession>
<feature type="region of interest" description="Disordered" evidence="4">
    <location>
        <begin position="3305"/>
        <end position="3327"/>
    </location>
</feature>
<feature type="domain" description="RapA2 cadherin-like" evidence="6">
    <location>
        <begin position="2484"/>
        <end position="2572"/>
    </location>
</feature>
<feature type="region of interest" description="Disordered" evidence="4">
    <location>
        <begin position="1399"/>
        <end position="1418"/>
    </location>
</feature>
<evidence type="ECO:0000259" key="5">
    <source>
        <dbReference type="Pfam" id="PF14252"/>
    </source>
</evidence>
<dbReference type="EMBL" id="CP046622">
    <property type="protein sequence ID" value="QGW84038.1"/>
    <property type="molecule type" value="Genomic_DNA"/>
</dbReference>
<dbReference type="PROSITE" id="PS51854">
    <property type="entry name" value="CSPG"/>
    <property type="match status" value="3"/>
</dbReference>
<protein>
    <submittedName>
        <fullName evidence="7">DUF4347 domain-containing protein</fullName>
    </submittedName>
</protein>
<dbReference type="OrthoDB" id="8824746at2"/>
<feature type="region of interest" description="Disordered" evidence="4">
    <location>
        <begin position="3594"/>
        <end position="3626"/>
    </location>
</feature>
<dbReference type="Pfam" id="PF17803">
    <property type="entry name" value="Cadherin_4"/>
    <property type="match status" value="2"/>
</dbReference>
<dbReference type="Pfam" id="PF14252">
    <property type="entry name" value="DUF4347"/>
    <property type="match status" value="1"/>
</dbReference>